<name>A0A1E3GWW3_9HYPH</name>
<dbReference type="EMBL" id="MCRJ01000165">
    <property type="protein sequence ID" value="ODN68523.1"/>
    <property type="molecule type" value="Genomic_DNA"/>
</dbReference>
<accession>A0A1E3GWW3</accession>
<gene>
    <name evidence="2" type="primary">iorB_6</name>
    <name evidence="2" type="ORF">A6302_04175</name>
</gene>
<dbReference type="PANTHER" id="PTHR47495">
    <property type="entry name" value="ALDEHYDE DEHYDROGENASE"/>
    <property type="match status" value="1"/>
</dbReference>
<dbReference type="Gene3D" id="3.90.1170.50">
    <property type="entry name" value="Aldehyde oxidase/xanthine dehydrogenase, a/b hammerhead"/>
    <property type="match status" value="1"/>
</dbReference>
<dbReference type="Pfam" id="PF20256">
    <property type="entry name" value="MoCoBD_2"/>
    <property type="match status" value="1"/>
</dbReference>
<evidence type="ECO:0000259" key="1">
    <source>
        <dbReference type="SMART" id="SM01008"/>
    </source>
</evidence>
<dbReference type="SUPFAM" id="SSF56003">
    <property type="entry name" value="Molybdenum cofactor-binding domain"/>
    <property type="match status" value="1"/>
</dbReference>
<dbReference type="InterPro" id="IPR000674">
    <property type="entry name" value="Ald_Oxase/Xan_DH_a/b"/>
</dbReference>
<dbReference type="InterPro" id="IPR052516">
    <property type="entry name" value="N-heterocyclic_Hydroxylase"/>
</dbReference>
<dbReference type="Proteomes" id="UP000094622">
    <property type="component" value="Unassembled WGS sequence"/>
</dbReference>
<sequence>MKPRSEWRLIGRSQPRLDLPTKIRGAPVFGIDVAPPNLLYAAVRHAPVFGATVARVANEAAVRALPGVIDVAVIDGRAVAVVAASWWRAERAAADLEIAWSRTDAAAVDSAALRDDLLAGLESAEPYGHIDEGNVDAALSAPQAKVVEADYDVPFVTHACMEPINATALLLADGTAEVWASSQTPVAMRGGATQGMGWAGVTPTRVVPHVTMAGGAFGRRSDRDVIAEAAFLAARHRGRPVKLIWSREEDIGRGLYRSHAAARLAAALGPDGLPVAYDARVAAQAAFHSIAGRNFPVTPGPDGEFLTVEGLDKRHYSIPYRRMRSQQVPSHVPIHFWRSNGFSFNTFFSESFVDECALAAGTDPLAYRRNLLRDSPRHRAVLDRAAEVADWARPLPPGRGRGIAIEECYRSVVAQVVEVTALGERGIRVDRVVCALDAGLILNPDQVVAQIEGGILFALTTALLSRISFEQGAVVESNFTDYPMLRLATAPDIEVALVDSPLPPCGVGEPGVVPTAAALANAIHAATGRRLRSLPLDVTVAGLASDT</sequence>
<keyword evidence="2" id="KW-0560">Oxidoreductase</keyword>
<evidence type="ECO:0000313" key="3">
    <source>
        <dbReference type="Proteomes" id="UP000094622"/>
    </source>
</evidence>
<dbReference type="PANTHER" id="PTHR47495:SF1">
    <property type="entry name" value="BLL3820 PROTEIN"/>
    <property type="match status" value="1"/>
</dbReference>
<dbReference type="EC" id="1.3.99.16" evidence="2"/>
<dbReference type="SMART" id="SM01008">
    <property type="entry name" value="Ald_Xan_dh_C"/>
    <property type="match status" value="1"/>
</dbReference>
<proteinExistence type="predicted"/>
<dbReference type="InterPro" id="IPR036856">
    <property type="entry name" value="Ald_Oxase/Xan_DH_a/b_sf"/>
</dbReference>
<reference evidence="2 3" key="1">
    <citation type="submission" date="2016-07" db="EMBL/GenBank/DDBJ databases">
        <title>Draft Genome Sequence of Methylobrevis pamukkalensis PK2.</title>
        <authorList>
            <person name="Vasilenko O.V."/>
            <person name="Doronina N.V."/>
            <person name="Shmareva M.N."/>
            <person name="Tarlachkov S.V."/>
            <person name="Mustakhimov I."/>
            <person name="Trotsenko Y.A."/>
        </authorList>
    </citation>
    <scope>NUCLEOTIDE SEQUENCE [LARGE SCALE GENOMIC DNA]</scope>
    <source>
        <strain evidence="2 3">PK2</strain>
    </source>
</reference>
<dbReference type="Pfam" id="PF02738">
    <property type="entry name" value="MoCoBD_1"/>
    <property type="match status" value="1"/>
</dbReference>
<dbReference type="PATRIC" id="fig|1439726.3.peg.4420"/>
<keyword evidence="3" id="KW-1185">Reference proteome</keyword>
<protein>
    <submittedName>
        <fullName evidence="2">Isoquinoline 1-oxidoreductase subunit beta</fullName>
        <ecNumber evidence="2">1.3.99.16</ecNumber>
    </submittedName>
</protein>
<dbReference type="GO" id="GO:0047121">
    <property type="term" value="F:isoquinoline 1-oxidoreductase activity"/>
    <property type="evidence" value="ECO:0007669"/>
    <property type="project" value="UniProtKB-EC"/>
</dbReference>
<feature type="domain" description="Aldehyde oxidase/xanthine dehydrogenase a/b hammerhead" evidence="1">
    <location>
        <begin position="24"/>
        <end position="104"/>
    </location>
</feature>
<dbReference type="Gene3D" id="3.30.365.10">
    <property type="entry name" value="Aldehyde oxidase/xanthine dehydrogenase, molybdopterin binding domain"/>
    <property type="match status" value="3"/>
</dbReference>
<dbReference type="InterPro" id="IPR037165">
    <property type="entry name" value="AldOxase/xan_DH_Mopterin-bd_sf"/>
</dbReference>
<dbReference type="InterPro" id="IPR046867">
    <property type="entry name" value="AldOxase/xan_DH_MoCoBD2"/>
</dbReference>
<dbReference type="SUPFAM" id="SSF54665">
    <property type="entry name" value="CO dehydrogenase molybdoprotein N-domain-like"/>
    <property type="match status" value="1"/>
</dbReference>
<evidence type="ECO:0000313" key="2">
    <source>
        <dbReference type="EMBL" id="ODN68523.1"/>
    </source>
</evidence>
<organism evidence="2 3">
    <name type="scientific">Methylobrevis pamukkalensis</name>
    <dbReference type="NCBI Taxonomy" id="1439726"/>
    <lineage>
        <taxon>Bacteria</taxon>
        <taxon>Pseudomonadati</taxon>
        <taxon>Pseudomonadota</taxon>
        <taxon>Alphaproteobacteria</taxon>
        <taxon>Hyphomicrobiales</taxon>
        <taxon>Pleomorphomonadaceae</taxon>
        <taxon>Methylobrevis</taxon>
    </lineage>
</organism>
<dbReference type="InterPro" id="IPR008274">
    <property type="entry name" value="AldOxase/xan_DH_MoCoBD1"/>
</dbReference>
<dbReference type="AlphaFoldDB" id="A0A1E3GWW3"/>
<comment type="caution">
    <text evidence="2">The sequence shown here is derived from an EMBL/GenBank/DDBJ whole genome shotgun (WGS) entry which is preliminary data.</text>
</comment>